<dbReference type="Proteomes" id="UP000267096">
    <property type="component" value="Unassembled WGS sequence"/>
</dbReference>
<dbReference type="SUPFAM" id="SSF52058">
    <property type="entry name" value="L domain-like"/>
    <property type="match status" value="1"/>
</dbReference>
<keyword evidence="4" id="KW-0732">Signal</keyword>
<accession>A0A158PNN2</accession>
<dbReference type="Gene3D" id="3.80.10.10">
    <property type="entry name" value="Ribonuclease Inhibitor"/>
    <property type="match status" value="2"/>
</dbReference>
<dbReference type="InterPro" id="IPR026906">
    <property type="entry name" value="LRR_5"/>
</dbReference>
<organism evidence="7">
    <name type="scientific">Anisakis simplex</name>
    <name type="common">Herring worm</name>
    <dbReference type="NCBI Taxonomy" id="6269"/>
    <lineage>
        <taxon>Eukaryota</taxon>
        <taxon>Metazoa</taxon>
        <taxon>Ecdysozoa</taxon>
        <taxon>Nematoda</taxon>
        <taxon>Chromadorea</taxon>
        <taxon>Rhabditida</taxon>
        <taxon>Spirurina</taxon>
        <taxon>Ascaridomorpha</taxon>
        <taxon>Ascaridoidea</taxon>
        <taxon>Anisakidae</taxon>
        <taxon>Anisakis</taxon>
        <taxon>Anisakis simplex complex</taxon>
    </lineage>
</organism>
<feature type="signal peptide" evidence="4">
    <location>
        <begin position="1"/>
        <end position="19"/>
    </location>
</feature>
<evidence type="ECO:0000313" key="7">
    <source>
        <dbReference type="WBParaSite" id="ASIM_0001247101-mRNA-1"/>
    </source>
</evidence>
<proteinExistence type="predicted"/>
<keyword evidence="3" id="KW-0472">Membrane</keyword>
<dbReference type="InterPro" id="IPR050333">
    <property type="entry name" value="SLRP"/>
</dbReference>
<feature type="transmembrane region" description="Helical" evidence="3">
    <location>
        <begin position="355"/>
        <end position="374"/>
    </location>
</feature>
<dbReference type="WBParaSite" id="ASIM_0001247101-mRNA-1">
    <property type="protein sequence ID" value="ASIM_0001247101-mRNA-1"/>
    <property type="gene ID" value="ASIM_0001247101"/>
</dbReference>
<reference evidence="7" key="1">
    <citation type="submission" date="2016-04" db="UniProtKB">
        <authorList>
            <consortium name="WormBaseParasite"/>
        </authorList>
    </citation>
    <scope>IDENTIFICATION</scope>
</reference>
<keyword evidence="1" id="KW-0433">Leucine-rich repeat</keyword>
<evidence type="ECO:0000256" key="2">
    <source>
        <dbReference type="ARBA" id="ARBA00022737"/>
    </source>
</evidence>
<evidence type="ECO:0000313" key="5">
    <source>
        <dbReference type="EMBL" id="VDK46139.1"/>
    </source>
</evidence>
<evidence type="ECO:0000313" key="6">
    <source>
        <dbReference type="Proteomes" id="UP000267096"/>
    </source>
</evidence>
<dbReference type="OrthoDB" id="6363818at2759"/>
<name>A0A158PNN2_ANISI</name>
<dbReference type="AlphaFoldDB" id="A0A158PNN2"/>
<keyword evidence="6" id="KW-1185">Reference proteome</keyword>
<dbReference type="InterPro" id="IPR001611">
    <property type="entry name" value="Leu-rich_rpt"/>
</dbReference>
<evidence type="ECO:0000256" key="3">
    <source>
        <dbReference type="SAM" id="Phobius"/>
    </source>
</evidence>
<dbReference type="PANTHER" id="PTHR45712:SF22">
    <property type="entry name" value="INSULIN-LIKE GROWTH FACTOR-BINDING PROTEIN COMPLEX ACID LABILE SUBUNIT"/>
    <property type="match status" value="1"/>
</dbReference>
<gene>
    <name evidence="5" type="ORF">ASIM_LOCUS11937</name>
</gene>
<dbReference type="EMBL" id="UYRR01031118">
    <property type="protein sequence ID" value="VDK46139.1"/>
    <property type="molecule type" value="Genomic_DNA"/>
</dbReference>
<dbReference type="PANTHER" id="PTHR45712">
    <property type="entry name" value="AGAP008170-PA"/>
    <property type="match status" value="1"/>
</dbReference>
<keyword evidence="3" id="KW-1133">Transmembrane helix</keyword>
<evidence type="ECO:0000256" key="4">
    <source>
        <dbReference type="SAM" id="SignalP"/>
    </source>
</evidence>
<evidence type="ECO:0000256" key="1">
    <source>
        <dbReference type="ARBA" id="ARBA00022614"/>
    </source>
</evidence>
<dbReference type="InterPro" id="IPR032675">
    <property type="entry name" value="LRR_dom_sf"/>
</dbReference>
<feature type="chain" id="PRO_5043135160" evidence="4">
    <location>
        <begin position="20"/>
        <end position="375"/>
    </location>
</feature>
<protein>
    <submittedName>
        <fullName evidence="7">Chondroadherin-like</fullName>
    </submittedName>
</protein>
<sequence length="375" mass="42495">MTARLSLLMIYFAIPGAIALPPRLCPASCYCETVDKISCEHADFDSVPTNWPVTVRILIFKDCSITHIQKHAFRRYANLEELIIENCDRLNSLQKFAFKGLNHLRLLRLSNNSNLKDIAKSAFSLISNTHGLRIQLDDNAFTVIRPGFFRQSNHLRELSIKGNNLHIQANAFAGLTRIDFFNLIGVSSIQPLAFENVSRIHRFEISGSNLSLTKGFLSSMSHVREIHISSNQIEFIETAAFDGIFTIGRLQLSANSIQNISAHAFSSIVNIGELIIEDNFIAHINAESLLSSAWRTKFRDNTLRCGCEIAWIKHSRDVILLKRNFCGPEENYISLMNYEARCVPIHQNALSRFNAFSNSSLLYLLLLFLYMIVLL</sequence>
<dbReference type="Pfam" id="PF13306">
    <property type="entry name" value="LRR_5"/>
    <property type="match status" value="1"/>
</dbReference>
<dbReference type="GO" id="GO:0005615">
    <property type="term" value="C:extracellular space"/>
    <property type="evidence" value="ECO:0007669"/>
    <property type="project" value="TreeGrafter"/>
</dbReference>
<keyword evidence="2" id="KW-0677">Repeat</keyword>
<keyword evidence="3" id="KW-0812">Transmembrane</keyword>
<dbReference type="Pfam" id="PF13855">
    <property type="entry name" value="LRR_8"/>
    <property type="match status" value="1"/>
</dbReference>
<reference evidence="5 6" key="2">
    <citation type="submission" date="2018-11" db="EMBL/GenBank/DDBJ databases">
        <authorList>
            <consortium name="Pathogen Informatics"/>
        </authorList>
    </citation>
    <scope>NUCLEOTIDE SEQUENCE [LARGE SCALE GENOMIC DNA]</scope>
</reference>